<organism evidence="3 4">
    <name type="scientific">Longimicrobium terrae</name>
    <dbReference type="NCBI Taxonomy" id="1639882"/>
    <lineage>
        <taxon>Bacteria</taxon>
        <taxon>Pseudomonadati</taxon>
        <taxon>Gemmatimonadota</taxon>
        <taxon>Longimicrobiia</taxon>
        <taxon>Longimicrobiales</taxon>
        <taxon>Longimicrobiaceae</taxon>
        <taxon>Longimicrobium</taxon>
    </lineage>
</organism>
<feature type="transmembrane region" description="Helical" evidence="2">
    <location>
        <begin position="195"/>
        <end position="212"/>
    </location>
</feature>
<evidence type="ECO:0008006" key="5">
    <source>
        <dbReference type="Google" id="ProtNLM"/>
    </source>
</evidence>
<feature type="transmembrane region" description="Helical" evidence="2">
    <location>
        <begin position="241"/>
        <end position="260"/>
    </location>
</feature>
<evidence type="ECO:0000313" key="3">
    <source>
        <dbReference type="EMBL" id="MBB6072050.1"/>
    </source>
</evidence>
<evidence type="ECO:0000313" key="4">
    <source>
        <dbReference type="Proteomes" id="UP000582837"/>
    </source>
</evidence>
<reference evidence="3 4" key="1">
    <citation type="submission" date="2020-08" db="EMBL/GenBank/DDBJ databases">
        <title>Genomic Encyclopedia of Type Strains, Phase IV (KMG-IV): sequencing the most valuable type-strain genomes for metagenomic binning, comparative biology and taxonomic classification.</title>
        <authorList>
            <person name="Goeker M."/>
        </authorList>
    </citation>
    <scope>NUCLEOTIDE SEQUENCE [LARGE SCALE GENOMIC DNA]</scope>
    <source>
        <strain evidence="3 4">DSM 29007</strain>
    </source>
</reference>
<feature type="transmembrane region" description="Helical" evidence="2">
    <location>
        <begin position="219"/>
        <end position="235"/>
    </location>
</feature>
<dbReference type="Proteomes" id="UP000582837">
    <property type="component" value="Unassembled WGS sequence"/>
</dbReference>
<feature type="transmembrane region" description="Helical" evidence="2">
    <location>
        <begin position="172"/>
        <end position="189"/>
    </location>
</feature>
<keyword evidence="2" id="KW-0472">Membrane</keyword>
<feature type="transmembrane region" description="Helical" evidence="2">
    <location>
        <begin position="77"/>
        <end position="98"/>
    </location>
</feature>
<keyword evidence="2" id="KW-0812">Transmembrane</keyword>
<evidence type="ECO:0000256" key="2">
    <source>
        <dbReference type="SAM" id="Phobius"/>
    </source>
</evidence>
<evidence type="ECO:0000256" key="1">
    <source>
        <dbReference type="SAM" id="MobiDB-lite"/>
    </source>
</evidence>
<name>A0A841H217_9BACT</name>
<sequence>MREDQGDGAGRRGGVPPLMGDGESETLLARVHTPAQANTEARESRAASTPAPSAGPEHRPLARRVVERIIDGRSHPFLRVIAYYILIVALMSLAVYYVPTVRRAFLSPVALPMNPDGALTAGPVGDFGSKLTLEEALQRAISTLLVIVGALTLVVPVAWVYMLTKRFRFDPALVASVIILPIVVAGIALVVKNSIALAFALAGIVGAVRFRNTLKDPRDAVYIFLVIVIGLSAGVQALDVAVVISFAFNIVVLIVWKFNVGSIYSGRYARTGILSVGAQRLLMAQEPAAQREVRRRMLDQATDIKTDGILLVHSHQPDLARLTVQEALADTAKAWQLVDVVRREDGLRTLEYLVRLKRTSTAPELVGALDERWSEQVAAAEYVPFRARSRKRKKP</sequence>
<protein>
    <recommendedName>
        <fullName evidence="5">DUF4956 domain-containing protein</fullName>
    </recommendedName>
</protein>
<gene>
    <name evidence="3" type="ORF">HNQ61_003711</name>
</gene>
<keyword evidence="2" id="KW-1133">Transmembrane helix</keyword>
<dbReference type="AlphaFoldDB" id="A0A841H217"/>
<dbReference type="InterPro" id="IPR032531">
    <property type="entry name" value="DUF4956"/>
</dbReference>
<dbReference type="RefSeq" id="WP_170034798.1">
    <property type="nucleotide sequence ID" value="NZ_JABDTL010000001.1"/>
</dbReference>
<dbReference type="EMBL" id="JACHIA010000012">
    <property type="protein sequence ID" value="MBB6072050.1"/>
    <property type="molecule type" value="Genomic_DNA"/>
</dbReference>
<dbReference type="Pfam" id="PF16316">
    <property type="entry name" value="DUF4956"/>
    <property type="match status" value="1"/>
</dbReference>
<proteinExistence type="predicted"/>
<accession>A0A841H217</accession>
<feature type="transmembrane region" description="Helical" evidence="2">
    <location>
        <begin position="140"/>
        <end position="160"/>
    </location>
</feature>
<feature type="region of interest" description="Disordered" evidence="1">
    <location>
        <begin position="1"/>
        <end position="58"/>
    </location>
</feature>
<comment type="caution">
    <text evidence="3">The sequence shown here is derived from an EMBL/GenBank/DDBJ whole genome shotgun (WGS) entry which is preliminary data.</text>
</comment>
<keyword evidence="4" id="KW-1185">Reference proteome</keyword>